<name>A0A7W5C5K8_9BACL</name>
<sequence length="97" mass="11012">MNTISNEHFQNETIAFDGFSFIGCTFTNCVIIITTLDFNFEHCSFFESSLHVNPNLSIFSISHKLSQSTYDSDTTCVRNDYKYPQTVVELPAAITQL</sequence>
<protein>
    <recommendedName>
        <fullName evidence="3">Pentapeptide repeat-containing protein</fullName>
    </recommendedName>
</protein>
<evidence type="ECO:0000313" key="2">
    <source>
        <dbReference type="Proteomes" id="UP000518605"/>
    </source>
</evidence>
<proteinExistence type="predicted"/>
<gene>
    <name evidence="1" type="ORF">FHS16_001567</name>
</gene>
<dbReference type="EMBL" id="JACHXW010000004">
    <property type="protein sequence ID" value="MBB3151521.1"/>
    <property type="molecule type" value="Genomic_DNA"/>
</dbReference>
<keyword evidence="2" id="KW-1185">Reference proteome</keyword>
<dbReference type="AlphaFoldDB" id="A0A7W5C5K8"/>
<evidence type="ECO:0000313" key="1">
    <source>
        <dbReference type="EMBL" id="MBB3151521.1"/>
    </source>
</evidence>
<accession>A0A7W5C5K8</accession>
<organism evidence="1 2">
    <name type="scientific">Paenibacillus endophyticus</name>
    <dbReference type="NCBI Taxonomy" id="1294268"/>
    <lineage>
        <taxon>Bacteria</taxon>
        <taxon>Bacillati</taxon>
        <taxon>Bacillota</taxon>
        <taxon>Bacilli</taxon>
        <taxon>Bacillales</taxon>
        <taxon>Paenibacillaceae</taxon>
        <taxon>Paenibacillus</taxon>
    </lineage>
</organism>
<dbReference type="RefSeq" id="WP_183560599.1">
    <property type="nucleotide sequence ID" value="NZ_CBCSLB010000011.1"/>
</dbReference>
<dbReference type="Proteomes" id="UP000518605">
    <property type="component" value="Unassembled WGS sequence"/>
</dbReference>
<evidence type="ECO:0008006" key="3">
    <source>
        <dbReference type="Google" id="ProtNLM"/>
    </source>
</evidence>
<reference evidence="1 2" key="1">
    <citation type="submission" date="2020-08" db="EMBL/GenBank/DDBJ databases">
        <title>Genomic Encyclopedia of Type Strains, Phase III (KMG-III): the genomes of soil and plant-associated and newly described type strains.</title>
        <authorList>
            <person name="Whitman W."/>
        </authorList>
    </citation>
    <scope>NUCLEOTIDE SEQUENCE [LARGE SCALE GENOMIC DNA]</scope>
    <source>
        <strain evidence="1 2">CECT 8234</strain>
    </source>
</reference>
<comment type="caution">
    <text evidence="1">The sequence shown here is derived from an EMBL/GenBank/DDBJ whole genome shotgun (WGS) entry which is preliminary data.</text>
</comment>